<dbReference type="SMART" id="SM00177">
    <property type="entry name" value="ARF"/>
    <property type="match status" value="1"/>
</dbReference>
<dbReference type="GO" id="GO:0005525">
    <property type="term" value="F:GTP binding"/>
    <property type="evidence" value="ECO:0007669"/>
    <property type="project" value="UniProtKB-KW"/>
</dbReference>
<keyword evidence="10" id="KW-0449">Lipoprotein</keyword>
<evidence type="ECO:0000256" key="8">
    <source>
        <dbReference type="ARBA" id="ARBA00023034"/>
    </source>
</evidence>
<dbReference type="InterPro" id="IPR024156">
    <property type="entry name" value="Small_GTPase_ARF"/>
</dbReference>
<evidence type="ECO:0000256" key="13">
    <source>
        <dbReference type="PIRSR" id="PIRSR606689-1"/>
    </source>
</evidence>
<evidence type="ECO:0000256" key="4">
    <source>
        <dbReference type="ARBA" id="ARBA00022707"/>
    </source>
</evidence>
<evidence type="ECO:0000256" key="14">
    <source>
        <dbReference type="PIRSR" id="PIRSR606689-2"/>
    </source>
</evidence>
<reference evidence="15 16" key="1">
    <citation type="submission" date="2015-10" db="EMBL/GenBank/DDBJ databases">
        <title>Full genome of DAOMC 229536 Phialocephala scopiformis, a fungal endophyte of spruce producing the potent anti-insectan compound rugulosin.</title>
        <authorList>
            <consortium name="DOE Joint Genome Institute"/>
            <person name="Walker A.K."/>
            <person name="Frasz S.L."/>
            <person name="Seifert K.A."/>
            <person name="Miller J.D."/>
            <person name="Mondo S.J."/>
            <person name="Labutti K."/>
            <person name="Lipzen A."/>
            <person name="Dockter R."/>
            <person name="Kennedy M."/>
            <person name="Grigoriev I.V."/>
            <person name="Spatafora J.W."/>
        </authorList>
    </citation>
    <scope>NUCLEOTIDE SEQUENCE [LARGE SCALE GENOMIC DNA]</scope>
    <source>
        <strain evidence="15 16">CBS 120377</strain>
    </source>
</reference>
<proteinExistence type="inferred from homology"/>
<feature type="binding site" evidence="14">
    <location>
        <position position="47"/>
    </location>
    <ligand>
        <name>Mg(2+)</name>
        <dbReference type="ChEBI" id="CHEBI:18420"/>
    </ligand>
</feature>
<accession>A0A194XUW6</accession>
<dbReference type="Pfam" id="PF00025">
    <property type="entry name" value="Arf"/>
    <property type="match status" value="1"/>
</dbReference>
<dbReference type="CDD" id="cd00878">
    <property type="entry name" value="Arf_Arl"/>
    <property type="match status" value="1"/>
</dbReference>
<comment type="function">
    <text evidence="11">GTP-binding protein involved in protein trafficking; may modulate vesicle budding and uncoating within the Golgi apparatus.</text>
</comment>
<dbReference type="PANTHER" id="PTHR11711">
    <property type="entry name" value="ADP RIBOSYLATION FACTOR-RELATED"/>
    <property type="match status" value="1"/>
</dbReference>
<evidence type="ECO:0000256" key="2">
    <source>
        <dbReference type="ARBA" id="ARBA00010290"/>
    </source>
</evidence>
<dbReference type="InterPro" id="IPR027417">
    <property type="entry name" value="P-loop_NTPase"/>
</dbReference>
<dbReference type="GO" id="GO:0046872">
    <property type="term" value="F:metal ion binding"/>
    <property type="evidence" value="ECO:0007669"/>
    <property type="project" value="UniProtKB-KW"/>
</dbReference>
<dbReference type="GeneID" id="28818325"/>
<dbReference type="AlphaFoldDB" id="A0A194XUW6"/>
<keyword evidence="6" id="KW-0931">ER-Golgi transport</keyword>
<comment type="similarity">
    <text evidence="2">Belongs to the small GTPase superfamily. Arf family.</text>
</comment>
<keyword evidence="9 13" id="KW-0342">GTP-binding</keyword>
<sequence>MGLNMSKLLPASIGYVPIYIMVFGLEGAGKRTLASKLQLSSSTAYTTEGVLVMSMGYNNVRFEVFDVVAGKNVNPPLPAHFKGPLALVFVVDAHNREKISEAAEELHRVLIKPEFHNVPLLVFCNKLDVSQAMTKAEIETKLGLHALISGTWYTQGSSGSKGEGIYDGFQWLSNNIK</sequence>
<dbReference type="EMBL" id="KQ947404">
    <property type="protein sequence ID" value="KUJ23829.1"/>
    <property type="molecule type" value="Genomic_DNA"/>
</dbReference>
<gene>
    <name evidence="15" type="ORF">LY89DRAFT_571581</name>
</gene>
<dbReference type="RefSeq" id="XP_018078184.1">
    <property type="nucleotide sequence ID" value="XM_018208599.1"/>
</dbReference>
<keyword evidence="4" id="KW-0519">Myristate</keyword>
<dbReference type="PRINTS" id="PR00328">
    <property type="entry name" value="SAR1GTPBP"/>
</dbReference>
<dbReference type="GO" id="GO:0003924">
    <property type="term" value="F:GTPase activity"/>
    <property type="evidence" value="ECO:0007669"/>
    <property type="project" value="InterPro"/>
</dbReference>
<dbReference type="GO" id="GO:0005794">
    <property type="term" value="C:Golgi apparatus"/>
    <property type="evidence" value="ECO:0007669"/>
    <property type="project" value="UniProtKB-SubCell"/>
</dbReference>
<evidence type="ECO:0000256" key="10">
    <source>
        <dbReference type="ARBA" id="ARBA00023288"/>
    </source>
</evidence>
<keyword evidence="14" id="KW-0479">Metal-binding</keyword>
<evidence type="ECO:0000256" key="12">
    <source>
        <dbReference type="ARBA" id="ARBA00070396"/>
    </source>
</evidence>
<evidence type="ECO:0000256" key="9">
    <source>
        <dbReference type="ARBA" id="ARBA00023134"/>
    </source>
</evidence>
<evidence type="ECO:0000313" key="15">
    <source>
        <dbReference type="EMBL" id="KUJ23829.1"/>
    </source>
</evidence>
<evidence type="ECO:0000256" key="11">
    <source>
        <dbReference type="ARBA" id="ARBA00053326"/>
    </source>
</evidence>
<dbReference type="KEGG" id="psco:LY89DRAFT_571581"/>
<dbReference type="SMART" id="SM00178">
    <property type="entry name" value="SAR"/>
    <property type="match status" value="1"/>
</dbReference>
<dbReference type="SUPFAM" id="SSF52540">
    <property type="entry name" value="P-loop containing nucleoside triphosphate hydrolases"/>
    <property type="match status" value="1"/>
</dbReference>
<feature type="binding site" evidence="13">
    <location>
        <begin position="125"/>
        <end position="128"/>
    </location>
    <ligand>
        <name>GTP</name>
        <dbReference type="ChEBI" id="CHEBI:37565"/>
    </ligand>
</feature>
<evidence type="ECO:0000313" key="16">
    <source>
        <dbReference type="Proteomes" id="UP000070700"/>
    </source>
</evidence>
<dbReference type="STRING" id="149040.A0A194XUW6"/>
<dbReference type="GO" id="GO:0016192">
    <property type="term" value="P:vesicle-mediated transport"/>
    <property type="evidence" value="ECO:0007669"/>
    <property type="project" value="UniProtKB-KW"/>
</dbReference>
<dbReference type="Gene3D" id="3.40.50.300">
    <property type="entry name" value="P-loop containing nucleotide triphosphate hydrolases"/>
    <property type="match status" value="1"/>
</dbReference>
<organism evidence="15 16">
    <name type="scientific">Mollisia scopiformis</name>
    <name type="common">Conifer needle endophyte fungus</name>
    <name type="synonym">Phialocephala scopiformis</name>
    <dbReference type="NCBI Taxonomy" id="149040"/>
    <lineage>
        <taxon>Eukaryota</taxon>
        <taxon>Fungi</taxon>
        <taxon>Dikarya</taxon>
        <taxon>Ascomycota</taxon>
        <taxon>Pezizomycotina</taxon>
        <taxon>Leotiomycetes</taxon>
        <taxon>Helotiales</taxon>
        <taxon>Mollisiaceae</taxon>
        <taxon>Mollisia</taxon>
    </lineage>
</organism>
<keyword evidence="8" id="KW-0333">Golgi apparatus</keyword>
<keyword evidence="3" id="KW-0813">Transport</keyword>
<evidence type="ECO:0000256" key="1">
    <source>
        <dbReference type="ARBA" id="ARBA00004555"/>
    </source>
</evidence>
<dbReference type="FunFam" id="3.40.50.300:FF:003500">
    <property type="entry name" value="ADP-ribosylation factor 1"/>
    <property type="match status" value="1"/>
</dbReference>
<evidence type="ECO:0000256" key="6">
    <source>
        <dbReference type="ARBA" id="ARBA00022892"/>
    </source>
</evidence>
<protein>
    <recommendedName>
        <fullName evidence="12">ADP-ribosylation factor</fullName>
    </recommendedName>
</protein>
<dbReference type="OrthoDB" id="442317at2759"/>
<evidence type="ECO:0000256" key="5">
    <source>
        <dbReference type="ARBA" id="ARBA00022741"/>
    </source>
</evidence>
<evidence type="ECO:0000256" key="7">
    <source>
        <dbReference type="ARBA" id="ARBA00022927"/>
    </source>
</evidence>
<comment type="subcellular location">
    <subcellularLocation>
        <location evidence="1">Golgi apparatus</location>
    </subcellularLocation>
</comment>
<keyword evidence="5 13" id="KW-0547">Nucleotide-binding</keyword>
<evidence type="ECO:0000256" key="3">
    <source>
        <dbReference type="ARBA" id="ARBA00022448"/>
    </source>
</evidence>
<dbReference type="PROSITE" id="PS51417">
    <property type="entry name" value="ARF"/>
    <property type="match status" value="1"/>
</dbReference>
<keyword evidence="14" id="KW-0460">Magnesium</keyword>
<name>A0A194XUW6_MOLSC</name>
<dbReference type="InterPro" id="IPR006689">
    <property type="entry name" value="Small_GTPase_ARF/SAR"/>
</dbReference>
<dbReference type="GO" id="GO:0015031">
    <property type="term" value="P:protein transport"/>
    <property type="evidence" value="ECO:0007669"/>
    <property type="project" value="UniProtKB-KW"/>
</dbReference>
<keyword evidence="7" id="KW-0653">Protein transport</keyword>
<dbReference type="InParanoid" id="A0A194XUW6"/>
<dbReference type="Proteomes" id="UP000070700">
    <property type="component" value="Unassembled WGS sequence"/>
</dbReference>
<keyword evidence="16" id="KW-1185">Reference proteome</keyword>